<gene>
    <name evidence="2" type="ORF">SsS58_00052</name>
</gene>
<reference evidence="3" key="1">
    <citation type="submission" date="2015-11" db="EMBL/GenBank/DDBJ databases">
        <authorList>
            <consortium name="Cross-ministerial Strategic Innovation Promotion Program (SIP) consortium"/>
            <person name="Tomihama T."/>
            <person name="Ikenaga M."/>
            <person name="Sakai M."/>
            <person name="Okubo T."/>
            <person name="Ikeda S."/>
        </authorList>
    </citation>
    <scope>NUCLEOTIDE SEQUENCE [LARGE SCALE GENOMIC DNA]</scope>
    <source>
        <strain evidence="3">S58</strain>
    </source>
</reference>
<sequence>MPNSDSDTHANPSGSYALVGPPPSAAGGRPLRGGAA</sequence>
<comment type="caution">
    <text evidence="2">The sequence shown here is derived from an EMBL/GenBank/DDBJ whole genome shotgun (WGS) entry which is preliminary data.</text>
</comment>
<feature type="region of interest" description="Disordered" evidence="1">
    <location>
        <begin position="1"/>
        <end position="36"/>
    </location>
</feature>
<organism evidence="2 3">
    <name type="scientific">Streptomyces scabiei</name>
    <dbReference type="NCBI Taxonomy" id="1930"/>
    <lineage>
        <taxon>Bacteria</taxon>
        <taxon>Bacillati</taxon>
        <taxon>Actinomycetota</taxon>
        <taxon>Actinomycetes</taxon>
        <taxon>Kitasatosporales</taxon>
        <taxon>Streptomycetaceae</taxon>
        <taxon>Streptomyces</taxon>
    </lineage>
</organism>
<evidence type="ECO:0000313" key="2">
    <source>
        <dbReference type="EMBL" id="GAQ59714.1"/>
    </source>
</evidence>
<dbReference type="AlphaFoldDB" id="A0A100JHP3"/>
<reference evidence="2 3" key="2">
    <citation type="journal article" date="2016" name="Genome Announc.">
        <title>Draft Genome Sequences of Streptomyces scabiei S58, Streptomyces turgidiscabies T45, and Streptomyces acidiscabies a10, the Pathogens of Potato Common Scab, Isolated in Japan.</title>
        <authorList>
            <person name="Tomihama T."/>
            <person name="Nishi Y."/>
            <person name="Sakai M."/>
            <person name="Ikenaga M."/>
            <person name="Okubo T."/>
            <person name="Ikeda S."/>
        </authorList>
    </citation>
    <scope>NUCLEOTIDE SEQUENCE [LARGE SCALE GENOMIC DNA]</scope>
    <source>
        <strain evidence="2 3">S58</strain>
    </source>
</reference>
<evidence type="ECO:0000256" key="1">
    <source>
        <dbReference type="SAM" id="MobiDB-lite"/>
    </source>
</evidence>
<protein>
    <submittedName>
        <fullName evidence="2">Uncharacterized protein</fullName>
    </submittedName>
</protein>
<accession>A0A100JHP3</accession>
<reference evidence="3" key="3">
    <citation type="submission" date="2016-02" db="EMBL/GenBank/DDBJ databases">
        <title>Draft genome of pathogenic Streptomyces sp. in Japan.</title>
        <authorList>
            <person name="Tomihama T."/>
            <person name="Ikenaga M."/>
            <person name="Sakai M."/>
            <person name="Okubo T."/>
            <person name="Ikeda S."/>
        </authorList>
    </citation>
    <scope>NUCLEOTIDE SEQUENCE [LARGE SCALE GENOMIC DNA]</scope>
    <source>
        <strain evidence="3">S58</strain>
    </source>
</reference>
<proteinExistence type="predicted"/>
<dbReference type="Proteomes" id="UP000067448">
    <property type="component" value="Unassembled WGS sequence"/>
</dbReference>
<feature type="compositionally biased region" description="Low complexity" evidence="1">
    <location>
        <begin position="25"/>
        <end position="36"/>
    </location>
</feature>
<name>A0A100JHP3_STRSC</name>
<evidence type="ECO:0000313" key="3">
    <source>
        <dbReference type="Proteomes" id="UP000067448"/>
    </source>
</evidence>
<feature type="compositionally biased region" description="Polar residues" evidence="1">
    <location>
        <begin position="1"/>
        <end position="14"/>
    </location>
</feature>
<dbReference type="EMBL" id="BCMM01000001">
    <property type="protein sequence ID" value="GAQ59714.1"/>
    <property type="molecule type" value="Genomic_DNA"/>
</dbReference>